<protein>
    <submittedName>
        <fullName evidence="1">Uncharacterized protein</fullName>
    </submittedName>
</protein>
<comment type="caution">
    <text evidence="1">The sequence shown here is derived from an EMBL/GenBank/DDBJ whole genome shotgun (WGS) entry which is preliminary data.</text>
</comment>
<dbReference type="AlphaFoldDB" id="A0A951PMW2"/>
<dbReference type="Proteomes" id="UP000753908">
    <property type="component" value="Unassembled WGS sequence"/>
</dbReference>
<sequence>MQQVICLCNARESVGRSGRELSINSAIMGKAIAYQENTMNFIMEECNIKRTKV</sequence>
<evidence type="ECO:0000313" key="1">
    <source>
        <dbReference type="EMBL" id="MBW4545663.1"/>
    </source>
</evidence>
<evidence type="ECO:0000313" key="2">
    <source>
        <dbReference type="Proteomes" id="UP000753908"/>
    </source>
</evidence>
<gene>
    <name evidence="1" type="ORF">KME25_14620</name>
</gene>
<reference evidence="1" key="1">
    <citation type="submission" date="2021-05" db="EMBL/GenBank/DDBJ databases">
        <authorList>
            <person name="Pietrasiak N."/>
            <person name="Ward R."/>
            <person name="Stajich J.E."/>
            <person name="Kurbessoian T."/>
        </authorList>
    </citation>
    <scope>NUCLEOTIDE SEQUENCE</scope>
    <source>
        <strain evidence="1">CPER-KK1</strain>
    </source>
</reference>
<reference evidence="1" key="2">
    <citation type="journal article" date="2022" name="Microbiol. Resour. Announc.">
        <title>Metagenome Sequencing to Explore Phylogenomics of Terrestrial Cyanobacteria.</title>
        <authorList>
            <person name="Ward R.D."/>
            <person name="Stajich J.E."/>
            <person name="Johansen J.R."/>
            <person name="Huntemann M."/>
            <person name="Clum A."/>
            <person name="Foster B."/>
            <person name="Foster B."/>
            <person name="Roux S."/>
            <person name="Palaniappan K."/>
            <person name="Varghese N."/>
            <person name="Mukherjee S."/>
            <person name="Reddy T.B.K."/>
            <person name="Daum C."/>
            <person name="Copeland A."/>
            <person name="Chen I.A."/>
            <person name="Ivanova N.N."/>
            <person name="Kyrpides N.C."/>
            <person name="Shapiro N."/>
            <person name="Eloe-Fadrosh E.A."/>
            <person name="Pietrasiak N."/>
        </authorList>
    </citation>
    <scope>NUCLEOTIDE SEQUENCE</scope>
    <source>
        <strain evidence="1">CPER-KK1</strain>
    </source>
</reference>
<name>A0A951PMW2_9CYAN</name>
<accession>A0A951PMW2</accession>
<organism evidence="1 2">
    <name type="scientific">Symplocastrum torsivum CPER-KK1</name>
    <dbReference type="NCBI Taxonomy" id="450513"/>
    <lineage>
        <taxon>Bacteria</taxon>
        <taxon>Bacillati</taxon>
        <taxon>Cyanobacteriota</taxon>
        <taxon>Cyanophyceae</taxon>
        <taxon>Oscillatoriophycideae</taxon>
        <taxon>Oscillatoriales</taxon>
        <taxon>Microcoleaceae</taxon>
        <taxon>Symplocastrum</taxon>
    </lineage>
</organism>
<proteinExistence type="predicted"/>
<dbReference type="EMBL" id="JAHHIF010000017">
    <property type="protein sequence ID" value="MBW4545663.1"/>
    <property type="molecule type" value="Genomic_DNA"/>
</dbReference>